<reference evidence="4 5" key="1">
    <citation type="journal article" date="2018" name="Proc. Natl. Acad. Sci. U.S.A.">
        <title>Draft genome sequence of Camellia sinensis var. sinensis provides insights into the evolution of the tea genome and tea quality.</title>
        <authorList>
            <person name="Wei C."/>
            <person name="Yang H."/>
            <person name="Wang S."/>
            <person name="Zhao J."/>
            <person name="Liu C."/>
            <person name="Gao L."/>
            <person name="Xia E."/>
            <person name="Lu Y."/>
            <person name="Tai Y."/>
            <person name="She G."/>
            <person name="Sun J."/>
            <person name="Cao H."/>
            <person name="Tong W."/>
            <person name="Gao Q."/>
            <person name="Li Y."/>
            <person name="Deng W."/>
            <person name="Jiang X."/>
            <person name="Wang W."/>
            <person name="Chen Q."/>
            <person name="Zhang S."/>
            <person name="Li H."/>
            <person name="Wu J."/>
            <person name="Wang P."/>
            <person name="Li P."/>
            <person name="Shi C."/>
            <person name="Zheng F."/>
            <person name="Jian J."/>
            <person name="Huang B."/>
            <person name="Shan D."/>
            <person name="Shi M."/>
            <person name="Fang C."/>
            <person name="Yue Y."/>
            <person name="Li F."/>
            <person name="Li D."/>
            <person name="Wei S."/>
            <person name="Han B."/>
            <person name="Jiang C."/>
            <person name="Yin Y."/>
            <person name="Xia T."/>
            <person name="Zhang Z."/>
            <person name="Bennetzen J.L."/>
            <person name="Zhao S."/>
            <person name="Wan X."/>
        </authorList>
    </citation>
    <scope>NUCLEOTIDE SEQUENCE [LARGE SCALE GENOMIC DNA]</scope>
    <source>
        <strain evidence="5">cv. Shuchazao</strain>
        <tissue evidence="4">Leaf</tissue>
    </source>
</reference>
<evidence type="ECO:0008006" key="6">
    <source>
        <dbReference type="Google" id="ProtNLM"/>
    </source>
</evidence>
<comment type="caution">
    <text evidence="4">The sequence shown here is derived from an EMBL/GenBank/DDBJ whole genome shotgun (WGS) entry which is preliminary data.</text>
</comment>
<evidence type="ECO:0000313" key="4">
    <source>
        <dbReference type="EMBL" id="THF98091.1"/>
    </source>
</evidence>
<dbReference type="Gene3D" id="1.25.40.10">
    <property type="entry name" value="Tetratricopeptide repeat domain"/>
    <property type="match status" value="1"/>
</dbReference>
<evidence type="ECO:0000256" key="2">
    <source>
        <dbReference type="PROSITE-ProRule" id="PRU00708"/>
    </source>
</evidence>
<dbReference type="PROSITE" id="PS51375">
    <property type="entry name" value="PPR"/>
    <property type="match status" value="1"/>
</dbReference>
<dbReference type="GO" id="GO:0009451">
    <property type="term" value="P:RNA modification"/>
    <property type="evidence" value="ECO:0007669"/>
    <property type="project" value="InterPro"/>
</dbReference>
<dbReference type="EMBL" id="SDRB02012328">
    <property type="protein sequence ID" value="THF98091.1"/>
    <property type="molecule type" value="Genomic_DNA"/>
</dbReference>
<dbReference type="Proteomes" id="UP000306102">
    <property type="component" value="Unassembled WGS sequence"/>
</dbReference>
<protein>
    <recommendedName>
        <fullName evidence="6">Pentatricopeptide repeat-containing protein</fullName>
    </recommendedName>
</protein>
<dbReference type="InterPro" id="IPR002885">
    <property type="entry name" value="PPR_rpt"/>
</dbReference>
<feature type="repeat" description="PPR" evidence="2">
    <location>
        <begin position="75"/>
        <end position="109"/>
    </location>
</feature>
<dbReference type="Pfam" id="PF01535">
    <property type="entry name" value="PPR"/>
    <property type="match status" value="2"/>
</dbReference>
<dbReference type="GO" id="GO:0003723">
    <property type="term" value="F:RNA binding"/>
    <property type="evidence" value="ECO:0007669"/>
    <property type="project" value="InterPro"/>
</dbReference>
<sequence length="138" mass="15674">MHKNSILPNHYTFPFALKAFSDLRDLKQGQCIHTQIIKMSHFNDIYVQNSLLNVYLSGGNMDLCRKVFDEMPQRDAVSWTIMITGYQEAGKFDDALVAFEKMRYAGVVSNMANALSVCSSFGAIYMGIWIHGLIKRRG</sequence>
<keyword evidence="5" id="KW-1185">Reference proteome</keyword>
<dbReference type="AlphaFoldDB" id="A0A4S4D6S4"/>
<evidence type="ECO:0000313" key="5">
    <source>
        <dbReference type="Proteomes" id="UP000306102"/>
    </source>
</evidence>
<name>A0A4S4D6S4_CAMSN</name>
<dbReference type="STRING" id="542762.A0A4S4D6S4"/>
<dbReference type="InterPro" id="IPR011990">
    <property type="entry name" value="TPR-like_helical_dom_sf"/>
</dbReference>
<keyword evidence="3" id="KW-1133">Transmembrane helix</keyword>
<dbReference type="PANTHER" id="PTHR47926">
    <property type="entry name" value="PENTATRICOPEPTIDE REPEAT-CONTAINING PROTEIN"/>
    <property type="match status" value="1"/>
</dbReference>
<feature type="transmembrane region" description="Helical" evidence="3">
    <location>
        <begin position="111"/>
        <end position="134"/>
    </location>
</feature>
<dbReference type="NCBIfam" id="TIGR00756">
    <property type="entry name" value="PPR"/>
    <property type="match status" value="2"/>
</dbReference>
<keyword evidence="1" id="KW-0677">Repeat</keyword>
<evidence type="ECO:0000256" key="3">
    <source>
        <dbReference type="SAM" id="Phobius"/>
    </source>
</evidence>
<proteinExistence type="predicted"/>
<evidence type="ECO:0000256" key="1">
    <source>
        <dbReference type="ARBA" id="ARBA00022737"/>
    </source>
</evidence>
<keyword evidence="3" id="KW-0812">Transmembrane</keyword>
<dbReference type="InterPro" id="IPR046960">
    <property type="entry name" value="PPR_At4g14850-like_plant"/>
</dbReference>
<keyword evidence="3" id="KW-0472">Membrane</keyword>
<accession>A0A4S4D6S4</accession>
<gene>
    <name evidence="4" type="ORF">TEA_012739</name>
</gene>
<dbReference type="FunFam" id="1.25.40.10:FF:000381">
    <property type="entry name" value="Pentatricopeptide repeat-containing protein"/>
    <property type="match status" value="1"/>
</dbReference>
<organism evidence="4 5">
    <name type="scientific">Camellia sinensis var. sinensis</name>
    <name type="common">China tea</name>
    <dbReference type="NCBI Taxonomy" id="542762"/>
    <lineage>
        <taxon>Eukaryota</taxon>
        <taxon>Viridiplantae</taxon>
        <taxon>Streptophyta</taxon>
        <taxon>Embryophyta</taxon>
        <taxon>Tracheophyta</taxon>
        <taxon>Spermatophyta</taxon>
        <taxon>Magnoliopsida</taxon>
        <taxon>eudicotyledons</taxon>
        <taxon>Gunneridae</taxon>
        <taxon>Pentapetalae</taxon>
        <taxon>asterids</taxon>
        <taxon>Ericales</taxon>
        <taxon>Theaceae</taxon>
        <taxon>Camellia</taxon>
    </lineage>
</organism>